<proteinExistence type="inferred from homology"/>
<dbReference type="Proteomes" id="UP000244930">
    <property type="component" value="Chromosome"/>
</dbReference>
<dbReference type="InterPro" id="IPR002477">
    <property type="entry name" value="Peptidoglycan-bd-like"/>
</dbReference>
<dbReference type="GO" id="GO:0004180">
    <property type="term" value="F:carboxypeptidase activity"/>
    <property type="evidence" value="ECO:0007669"/>
    <property type="project" value="UniProtKB-ARBA"/>
</dbReference>
<name>A0A2U8GKP1_9RHOO</name>
<accession>A0A2U8GKP1</accession>
<evidence type="ECO:0000256" key="5">
    <source>
        <dbReference type="ARBA" id="ARBA00022984"/>
    </source>
</evidence>
<dbReference type="EMBL" id="CP022187">
    <property type="protein sequence ID" value="AWI74129.1"/>
    <property type="molecule type" value="Genomic_DNA"/>
</dbReference>
<keyword evidence="11" id="KW-1185">Reference proteome</keyword>
<dbReference type="PANTHER" id="PTHR41533:SF2">
    <property type="entry name" value="BLR7131 PROTEIN"/>
    <property type="match status" value="1"/>
</dbReference>
<evidence type="ECO:0000256" key="7">
    <source>
        <dbReference type="PROSITE-ProRule" id="PRU01373"/>
    </source>
</evidence>
<evidence type="ECO:0000259" key="9">
    <source>
        <dbReference type="PROSITE" id="PS52029"/>
    </source>
</evidence>
<evidence type="ECO:0000256" key="3">
    <source>
        <dbReference type="ARBA" id="ARBA00022679"/>
    </source>
</evidence>
<evidence type="ECO:0000256" key="4">
    <source>
        <dbReference type="ARBA" id="ARBA00022960"/>
    </source>
</evidence>
<feature type="active site" description="Proton donor/acceptor" evidence="7">
    <location>
        <position position="434"/>
    </location>
</feature>
<dbReference type="CDD" id="cd16913">
    <property type="entry name" value="YkuD_like"/>
    <property type="match status" value="1"/>
</dbReference>
<dbReference type="InterPro" id="IPR052905">
    <property type="entry name" value="LD-transpeptidase_YkuD-like"/>
</dbReference>
<dbReference type="Gene3D" id="1.10.101.10">
    <property type="entry name" value="PGBD-like superfamily/PGBD"/>
    <property type="match status" value="1"/>
</dbReference>
<keyword evidence="8" id="KW-0732">Signal</keyword>
<keyword evidence="6 7" id="KW-0961">Cell wall biogenesis/degradation</keyword>
<keyword evidence="4 7" id="KW-0133">Cell shape</keyword>
<evidence type="ECO:0000256" key="6">
    <source>
        <dbReference type="ARBA" id="ARBA00023316"/>
    </source>
</evidence>
<dbReference type="RefSeq" id="WP_108947837.1">
    <property type="nucleotide sequence ID" value="NZ_CP022187.1"/>
</dbReference>
<dbReference type="GO" id="GO:0008360">
    <property type="term" value="P:regulation of cell shape"/>
    <property type="evidence" value="ECO:0007669"/>
    <property type="project" value="UniProtKB-UniRule"/>
</dbReference>
<dbReference type="KEGG" id="acom:CEW83_01890"/>
<comment type="pathway">
    <text evidence="1 7">Cell wall biogenesis; peptidoglycan biosynthesis.</text>
</comment>
<sequence>MKNRINSPIRAVLLFPLFIAALLPGVAAANDNAVSAELRAQLQPVIEGRAHDSKVRAELARAYAARDFAPLWQAPAKRQQLLAEIEALADDGLNPDHYLAELLRKPLAASGTAVQRAQDDIRISEACTAALNHLQRGVLDPARAGHYWHTSSLPAPNLPSPAAQLGKPGDADLAALFNRFRPKTELYTALRKAMAEARREQAGAGLPQVSPGPTLKSGVSSARVIELRARLIASAYLDAQDSFSPQMDDTLVEAVRAFQRDQGLEADGAVGPITLGALNRSLAERQAMLRINLERSRWLAARQQGEYVLVDIAGYRLTYFRDGAPLWSARTQVGTAARETPELFSRITHFTINPTWTVPPTILRKDIIPKASTDPAYLASRNIRVLDRDGDEVDPATVDWSNTSGLTLRQDAGDGAALGKVAIRFSNPYAIYLHDTPNQRQFKRSTRAFSSGCVRVEDALDLARLLIEGNGGDAHVARFESVLASGKTGNLSLAGSVPIIIAYLTAAPDAEGRITYRPDIYSRDAELMAALDTVSK</sequence>
<evidence type="ECO:0000313" key="11">
    <source>
        <dbReference type="Proteomes" id="UP000244930"/>
    </source>
</evidence>
<dbReference type="UniPathway" id="UPA00219"/>
<dbReference type="InterPro" id="IPR005490">
    <property type="entry name" value="LD_TPept_cat_dom"/>
</dbReference>
<evidence type="ECO:0000313" key="10">
    <source>
        <dbReference type="EMBL" id="AWI74129.1"/>
    </source>
</evidence>
<feature type="chain" id="PRO_5016019837" evidence="8">
    <location>
        <begin position="30"/>
        <end position="536"/>
    </location>
</feature>
<dbReference type="SUPFAM" id="SSF141523">
    <property type="entry name" value="L,D-transpeptidase catalytic domain-like"/>
    <property type="match status" value="1"/>
</dbReference>
<dbReference type="Pfam" id="PF01471">
    <property type="entry name" value="PG_binding_1"/>
    <property type="match status" value="1"/>
</dbReference>
<dbReference type="GO" id="GO:0016740">
    <property type="term" value="F:transferase activity"/>
    <property type="evidence" value="ECO:0007669"/>
    <property type="project" value="UniProtKB-KW"/>
</dbReference>
<comment type="similarity">
    <text evidence="2">Belongs to the YkuD family.</text>
</comment>
<keyword evidence="5 7" id="KW-0573">Peptidoglycan synthesis</keyword>
<protein>
    <submittedName>
        <fullName evidence="10">Murein L,D-transpeptidase</fullName>
    </submittedName>
</protein>
<feature type="active site" description="Nucleophile" evidence="7">
    <location>
        <position position="453"/>
    </location>
</feature>
<evidence type="ECO:0000256" key="2">
    <source>
        <dbReference type="ARBA" id="ARBA00005992"/>
    </source>
</evidence>
<dbReference type="InterPro" id="IPR036365">
    <property type="entry name" value="PGBD-like_sf"/>
</dbReference>
<feature type="domain" description="L,D-TPase catalytic" evidence="9">
    <location>
        <begin position="306"/>
        <end position="477"/>
    </location>
</feature>
<dbReference type="AlphaFoldDB" id="A0A2U8GKP1"/>
<dbReference type="InterPro" id="IPR036366">
    <property type="entry name" value="PGBDSf"/>
</dbReference>
<dbReference type="Pfam" id="PF03734">
    <property type="entry name" value="YkuD"/>
    <property type="match status" value="1"/>
</dbReference>
<dbReference type="InterPro" id="IPR045380">
    <property type="entry name" value="LD_TPept_scaffold_dom"/>
</dbReference>
<dbReference type="GO" id="GO:0071555">
    <property type="term" value="P:cell wall organization"/>
    <property type="evidence" value="ECO:0007669"/>
    <property type="project" value="UniProtKB-UniRule"/>
</dbReference>
<gene>
    <name evidence="10" type="ORF">CEW83_01890</name>
</gene>
<dbReference type="SUPFAM" id="SSF47090">
    <property type="entry name" value="PGBD-like"/>
    <property type="match status" value="1"/>
</dbReference>
<dbReference type="PROSITE" id="PS52029">
    <property type="entry name" value="LD_TPASE"/>
    <property type="match status" value="1"/>
</dbReference>
<organism evidence="10 11">
    <name type="scientific">Parazoarcus communis</name>
    <dbReference type="NCBI Taxonomy" id="41977"/>
    <lineage>
        <taxon>Bacteria</taxon>
        <taxon>Pseudomonadati</taxon>
        <taxon>Pseudomonadota</taxon>
        <taxon>Betaproteobacteria</taxon>
        <taxon>Rhodocyclales</taxon>
        <taxon>Zoogloeaceae</taxon>
        <taxon>Parazoarcus</taxon>
    </lineage>
</organism>
<feature type="signal peptide" evidence="8">
    <location>
        <begin position="1"/>
        <end position="29"/>
    </location>
</feature>
<dbReference type="InterPro" id="IPR038063">
    <property type="entry name" value="Transpep_catalytic_dom"/>
</dbReference>
<evidence type="ECO:0000256" key="8">
    <source>
        <dbReference type="SAM" id="SignalP"/>
    </source>
</evidence>
<dbReference type="Pfam" id="PF20142">
    <property type="entry name" value="Scaffold"/>
    <property type="match status" value="1"/>
</dbReference>
<reference evidence="10 11" key="1">
    <citation type="submission" date="2017-06" db="EMBL/GenBank/DDBJ databases">
        <title>Azoarcus.</title>
        <authorList>
            <person name="Woo J.-H."/>
            <person name="Kim H.-S."/>
        </authorList>
    </citation>
    <scope>NUCLEOTIDE SEQUENCE [LARGE SCALE GENOMIC DNA]</scope>
    <source>
        <strain evidence="10 11">TSPY31</strain>
    </source>
</reference>
<keyword evidence="3" id="KW-0808">Transferase</keyword>
<dbReference type="PANTHER" id="PTHR41533">
    <property type="entry name" value="L,D-TRANSPEPTIDASE HI_1667-RELATED"/>
    <property type="match status" value="1"/>
</dbReference>
<dbReference type="Gene3D" id="2.40.440.10">
    <property type="entry name" value="L,D-transpeptidase catalytic domain-like"/>
    <property type="match status" value="1"/>
</dbReference>
<evidence type="ECO:0000256" key="1">
    <source>
        <dbReference type="ARBA" id="ARBA00004752"/>
    </source>
</evidence>
<dbReference type="GO" id="GO:0009252">
    <property type="term" value="P:peptidoglycan biosynthetic process"/>
    <property type="evidence" value="ECO:0007669"/>
    <property type="project" value="UniProtKB-UniPathway"/>
</dbReference>